<name>A0A1M7PW78_9BACT</name>
<keyword evidence="1" id="KW-0472">Membrane</keyword>
<evidence type="ECO:0000313" key="2">
    <source>
        <dbReference type="EMBL" id="SHN21882.1"/>
    </source>
</evidence>
<keyword evidence="3" id="KW-1185">Reference proteome</keyword>
<accession>A0A1M7PW78</accession>
<dbReference type="STRING" id="388280.SAMN04488057_11157"/>
<keyword evidence="1" id="KW-1133">Transmembrane helix</keyword>
<reference evidence="2 3" key="1">
    <citation type="submission" date="2016-11" db="EMBL/GenBank/DDBJ databases">
        <authorList>
            <person name="Jaros S."/>
            <person name="Januszkiewicz K."/>
            <person name="Wedrychowicz H."/>
        </authorList>
    </citation>
    <scope>NUCLEOTIDE SEQUENCE [LARGE SCALE GENOMIC DNA]</scope>
    <source>
        <strain evidence="2 3">CGMCC 1.6102</strain>
    </source>
</reference>
<evidence type="ECO:0000313" key="3">
    <source>
        <dbReference type="Proteomes" id="UP000184513"/>
    </source>
</evidence>
<dbReference type="EMBL" id="FRCY01000011">
    <property type="protein sequence ID" value="SHN21882.1"/>
    <property type="molecule type" value="Genomic_DNA"/>
</dbReference>
<feature type="transmembrane region" description="Helical" evidence="1">
    <location>
        <begin position="21"/>
        <end position="38"/>
    </location>
</feature>
<proteinExistence type="predicted"/>
<dbReference type="AlphaFoldDB" id="A0A1M7PW78"/>
<evidence type="ECO:0000256" key="1">
    <source>
        <dbReference type="SAM" id="Phobius"/>
    </source>
</evidence>
<keyword evidence="1" id="KW-0812">Transmembrane</keyword>
<gene>
    <name evidence="2" type="ORF">SAMN04488057_11157</name>
</gene>
<organism evidence="2 3">
    <name type="scientific">Cyclobacterium lianum</name>
    <dbReference type="NCBI Taxonomy" id="388280"/>
    <lineage>
        <taxon>Bacteria</taxon>
        <taxon>Pseudomonadati</taxon>
        <taxon>Bacteroidota</taxon>
        <taxon>Cytophagia</taxon>
        <taxon>Cytophagales</taxon>
        <taxon>Cyclobacteriaceae</taxon>
        <taxon>Cyclobacterium</taxon>
    </lineage>
</organism>
<protein>
    <submittedName>
        <fullName evidence="2">Uncharacterized protein</fullName>
    </submittedName>
</protein>
<sequence length="40" mass="4719">MLVKIERNLTITKFAMPLRMFNCNYVVLFFKWIGLPAADL</sequence>
<dbReference type="Proteomes" id="UP000184513">
    <property type="component" value="Unassembled WGS sequence"/>
</dbReference>